<evidence type="ECO:0000313" key="2">
    <source>
        <dbReference type="Proteomes" id="UP000539146"/>
    </source>
</evidence>
<dbReference type="EMBL" id="JABMCG010000119">
    <property type="protein sequence ID" value="NUU29093.1"/>
    <property type="molecule type" value="Genomic_DNA"/>
</dbReference>
<reference evidence="1 2" key="1">
    <citation type="submission" date="2020-05" db="EMBL/GenBank/DDBJ databases">
        <title>Genome Sequencing of Type Strains.</title>
        <authorList>
            <person name="Lemaire J.F."/>
            <person name="Inderbitzin P."/>
            <person name="Gregorio O.A."/>
            <person name="Collins S.B."/>
            <person name="Wespe N."/>
            <person name="Knight-Connoni V."/>
        </authorList>
    </citation>
    <scope>NUCLEOTIDE SEQUENCE [LARGE SCALE GENOMIC DNA]</scope>
    <source>
        <strain evidence="1 2">DSM 20512</strain>
    </source>
</reference>
<comment type="caution">
    <text evidence="1">The sequence shown here is derived from an EMBL/GenBank/DDBJ whole genome shotgun (WGS) entry which is preliminary data.</text>
</comment>
<name>A0A850E0B7_9MICO</name>
<organism evidence="1 2">
    <name type="scientific">Curtobacterium citreum</name>
    <dbReference type="NCBI Taxonomy" id="2036"/>
    <lineage>
        <taxon>Bacteria</taxon>
        <taxon>Bacillati</taxon>
        <taxon>Actinomycetota</taxon>
        <taxon>Actinomycetes</taxon>
        <taxon>Micrococcales</taxon>
        <taxon>Microbacteriaceae</taxon>
        <taxon>Curtobacterium</taxon>
    </lineage>
</organism>
<evidence type="ECO:0000313" key="1">
    <source>
        <dbReference type="EMBL" id="NUU29093.1"/>
    </source>
</evidence>
<dbReference type="Proteomes" id="UP000539146">
    <property type="component" value="Unassembled WGS sequence"/>
</dbReference>
<dbReference type="AlphaFoldDB" id="A0A850E0B7"/>
<protein>
    <submittedName>
        <fullName evidence="1">Uncharacterized protein</fullName>
    </submittedName>
</protein>
<gene>
    <name evidence="1" type="ORF">HP467_13395</name>
</gene>
<accession>A0A850E0B7</accession>
<dbReference type="RefSeq" id="WP_175326477.1">
    <property type="nucleotide sequence ID" value="NZ_BAAAWP010000001.1"/>
</dbReference>
<proteinExistence type="predicted"/>
<sequence>MERVCGEVFAIMRDGRLVAEPTGGVGRRADDAPPQTWFAAIDDETGDLLSSGCDRASAEIELLSPIPESGMLGRVVRLWPVSRPSRPSATVPPNRRDDAMDLLELVPERWQPYEVRAGEVGTNAWEAFVGTLFPVPVSDIDAVLGPDWERLVRVEPWLAPSGAPGDERGVR</sequence>